<feature type="domain" description="Headcase middle" evidence="10">
    <location>
        <begin position="353"/>
        <end position="440"/>
    </location>
</feature>
<dbReference type="InterPro" id="IPR031947">
    <property type="entry name" value="Headcase_mid"/>
</dbReference>
<sequence length="1322" mass="145383">MTCLFIFIDQSSSVGTSSSSTSNHFTSVLCAIQYATEKLSQSESLLQPTSLDPNSMQFQQYSSNSPADYIESMELSPNFSDDLKSHPISGRSHSYTQPQMITNRFSDVLRRFSLNRATSDTTKFSTSNTSSSMSSGYHSGPSTGEHTVDPSRRCSDNSYDAFMTMSAKGEDVMKGNEDSSVPWGITNVPTNQPLSRALIKGTTINTKVPDETMALNDVIQRSIDSSIPTRRTYSLSISLDDSFDSSLDATVNNNNESSNNVIGNSNNMGRPISAIGSRRHHSTSASSGDISVGAVATTDITHANNKTPTVATSHPHSNLKTSTLWSIDPTSKSRTTHWHTNNAEAKTKKVVNTNGNIFLQRHDFNVFTNLPSYKQNAYFIQMDDDSCTGNEDTRAFLLAQLTNHRVSEVYCLACQQILPIYDHFPVIDGIFFISPLCHRSNEGYRKGGGLRLISSTNDYQSINQIALKLLAPLKIISPPPGCLGPRQQLNSTQHNIINTSGVVKAAIIVIVVVYHLGRYLHALCMNCMHTEDLIVNSQLNDLKGIKCKICSKPWSGASLLVGGLYTYDIFAAVPCCSAHLTCGSCQSRHDYPRLPSEDGNFYTVCLQLPRKYTFFKGLLELAQIVRLRRYLVFHTMSTAIDVLDILDFNEPSPRKSMLDREAILSRTEKRKSSRPNPQPKRPDHVPREVWGLHSTLNNELPPIMPTDNTPLYKQPKAVIGVGRVRSWQWTPFTNSARQDNLVLYHWRRESTDPEANKDYYFARYNKHVTIPEYTSEEYESMLKDSKWSEERTAHLMELAKRFDLRFIHMRDRWDCEKFPGRPSVEDLKERYYGILTQLDKARGTNLSQGLRYDAAHERRRKQQLSLLYGRTRDQVEEEQRLLIELRKIEARRKERERKKQDLQKLISLADNVIRESDLSEHIPIGFETNTLDDANSWLVSTHSSSSNNALLTSSGTTSLGNSGGLQRKRPAGGGTSAAGNININNSGLSNHLTGNTNLLMSADQSCTSVTSLGGSTGGGSGVGASGSFSSSGDIYASLNSVSNTANTALNTQYSINFMDVSKNPGAHLRSQKMKLPSNLGQKKTRIIENFLGHLQIDPNPPATAEIVEAYNGLRSKILLLFDLRLALLNCDFELHSARLRLETFAPNKPLPTGLANLPNPSISESPENSHYNLIDPSILAALRVADSKRPVLPRHSLGVAGTLAAAAGSLGIISGGIPSASTTAVEKLDPKYRSNPPSVNTLNSPDVIGHCHSTNSLITTSRSSPALSSSGGGGGGSTGNLDSDNSSSAGDGIGSSQRRRRAAALEQGRVMKKLKIKGQLVD</sequence>
<evidence type="ECO:0000256" key="2">
    <source>
        <dbReference type="ARBA" id="ARBA00022853"/>
    </source>
</evidence>
<feature type="compositionally biased region" description="Low complexity" evidence="8">
    <location>
        <begin position="1279"/>
        <end position="1288"/>
    </location>
</feature>
<evidence type="ECO:0000256" key="6">
    <source>
        <dbReference type="ARBA" id="ARBA00067416"/>
    </source>
</evidence>
<dbReference type="PANTHER" id="PTHR12855">
    <property type="entry name" value="DNA METHYLTRANSFERASE 1-ASSOCIATED PROTEIN 1 FAMILY MEMBER"/>
    <property type="match status" value="1"/>
</dbReference>
<evidence type="ECO:0000256" key="5">
    <source>
        <dbReference type="ARBA" id="ARBA00023242"/>
    </source>
</evidence>
<dbReference type="GO" id="GO:0000812">
    <property type="term" value="C:Swr1 complex"/>
    <property type="evidence" value="ECO:0007669"/>
    <property type="project" value="TreeGrafter"/>
</dbReference>
<dbReference type="GO" id="GO:0003714">
    <property type="term" value="F:transcription corepressor activity"/>
    <property type="evidence" value="ECO:0007669"/>
    <property type="project" value="TreeGrafter"/>
</dbReference>
<dbReference type="Gene3D" id="1.10.10.60">
    <property type="entry name" value="Homeodomain-like"/>
    <property type="match status" value="1"/>
</dbReference>
<evidence type="ECO:0000259" key="11">
    <source>
        <dbReference type="Pfam" id="PF16282"/>
    </source>
</evidence>
<evidence type="ECO:0000313" key="12">
    <source>
        <dbReference type="EMBL" id="TNN08587.1"/>
    </source>
</evidence>
<feature type="compositionally biased region" description="Basic and acidic residues" evidence="8">
    <location>
        <begin position="146"/>
        <end position="155"/>
    </location>
</feature>
<accession>A0A4Z2CWE8</accession>
<feature type="region of interest" description="Disordered" evidence="8">
    <location>
        <begin position="1256"/>
        <end position="1308"/>
    </location>
</feature>
<dbReference type="GO" id="GO:0008168">
    <property type="term" value="F:methyltransferase activity"/>
    <property type="evidence" value="ECO:0007669"/>
    <property type="project" value="UniProtKB-KW"/>
</dbReference>
<evidence type="ECO:0000256" key="7">
    <source>
        <dbReference type="SAM" id="Coils"/>
    </source>
</evidence>
<feature type="compositionally biased region" description="Low complexity" evidence="8">
    <location>
        <begin position="1260"/>
        <end position="1269"/>
    </location>
</feature>
<dbReference type="GO" id="GO:0032259">
    <property type="term" value="P:methylation"/>
    <property type="evidence" value="ECO:0007669"/>
    <property type="project" value="UniProtKB-KW"/>
</dbReference>
<dbReference type="OrthoDB" id="19740at2759"/>
<feature type="domain" description="DAMP1 SANT/Myb-like" evidence="11">
    <location>
        <begin position="759"/>
        <end position="838"/>
    </location>
</feature>
<keyword evidence="4" id="KW-0804">Transcription</keyword>
<protein>
    <recommendedName>
        <fullName evidence="6">DNA methyltransferase 1-associated protein 1</fullName>
    </recommendedName>
</protein>
<dbReference type="EMBL" id="SKCS01000406">
    <property type="protein sequence ID" value="TNN08587.1"/>
    <property type="molecule type" value="Genomic_DNA"/>
</dbReference>
<keyword evidence="2" id="KW-0156">Chromatin regulator</keyword>
<gene>
    <name evidence="12" type="ORF">EWB00_006928</name>
</gene>
<dbReference type="GO" id="GO:0006338">
    <property type="term" value="P:chromatin remodeling"/>
    <property type="evidence" value="ECO:0007669"/>
    <property type="project" value="InterPro"/>
</dbReference>
<feature type="compositionally biased region" description="Low complexity" evidence="8">
    <location>
        <begin position="945"/>
        <end position="960"/>
    </location>
</feature>
<feature type="domain" description="DNA methyltransferase 1-associated 1" evidence="9">
    <location>
        <begin position="877"/>
        <end position="912"/>
    </location>
</feature>
<dbReference type="Pfam" id="PF05499">
    <property type="entry name" value="DMAP1"/>
    <property type="match status" value="2"/>
</dbReference>
<feature type="compositionally biased region" description="Low complexity" evidence="8">
    <location>
        <begin position="120"/>
        <end position="143"/>
    </location>
</feature>
<dbReference type="GO" id="GO:0035267">
    <property type="term" value="C:NuA4 histone acetyltransferase complex"/>
    <property type="evidence" value="ECO:0007669"/>
    <property type="project" value="InterPro"/>
</dbReference>
<evidence type="ECO:0000313" key="13">
    <source>
        <dbReference type="Proteomes" id="UP000311919"/>
    </source>
</evidence>
<dbReference type="STRING" id="6182.A0A4Z2CWE8"/>
<keyword evidence="3" id="KW-0805">Transcription regulation</keyword>
<feature type="region of interest" description="Disordered" evidence="8">
    <location>
        <begin position="665"/>
        <end position="687"/>
    </location>
</feature>
<feature type="coiled-coil region" evidence="7">
    <location>
        <begin position="878"/>
        <end position="915"/>
    </location>
</feature>
<evidence type="ECO:0000256" key="8">
    <source>
        <dbReference type="SAM" id="MobiDB-lite"/>
    </source>
</evidence>
<dbReference type="InterPro" id="IPR027109">
    <property type="entry name" value="Swc4/Dmap1"/>
</dbReference>
<comment type="caution">
    <text evidence="12">The sequence shown here is derived from an EMBL/GenBank/DDBJ whole genome shotgun (WGS) entry which is preliminary data.</text>
</comment>
<name>A0A4Z2CWE8_SCHJA</name>
<feature type="domain" description="DNA methyltransferase 1-associated 1" evidence="9">
    <location>
        <begin position="1045"/>
        <end position="1148"/>
    </location>
</feature>
<dbReference type="InterPro" id="IPR032563">
    <property type="entry name" value="DAMP1_SANT-like"/>
</dbReference>
<feature type="region of interest" description="Disordered" evidence="8">
    <location>
        <begin position="120"/>
        <end position="155"/>
    </location>
</feature>
<proteinExistence type="predicted"/>
<dbReference type="PANTHER" id="PTHR12855:SF10">
    <property type="entry name" value="DNA METHYLTRANSFERASE 1-ASSOCIATED PROTEIN 1"/>
    <property type="match status" value="1"/>
</dbReference>
<dbReference type="FunFam" id="1.10.10.60:FF:000087">
    <property type="entry name" value="DNA methyltransferase 1-associated protein 1"/>
    <property type="match status" value="1"/>
</dbReference>
<dbReference type="Pfam" id="PF16282">
    <property type="entry name" value="SANT_DAMP1_like"/>
    <property type="match status" value="1"/>
</dbReference>
<dbReference type="InterPro" id="IPR008468">
    <property type="entry name" value="DMAP1"/>
</dbReference>
<dbReference type="GO" id="GO:0000122">
    <property type="term" value="P:negative regulation of transcription by RNA polymerase II"/>
    <property type="evidence" value="ECO:0007669"/>
    <property type="project" value="TreeGrafter"/>
</dbReference>
<dbReference type="GO" id="GO:0006281">
    <property type="term" value="P:DNA repair"/>
    <property type="evidence" value="ECO:0007669"/>
    <property type="project" value="InterPro"/>
</dbReference>
<keyword evidence="13" id="KW-1185">Reference proteome</keyword>
<keyword evidence="7" id="KW-0175">Coiled coil</keyword>
<evidence type="ECO:0000256" key="4">
    <source>
        <dbReference type="ARBA" id="ARBA00023163"/>
    </source>
</evidence>
<evidence type="ECO:0000256" key="1">
    <source>
        <dbReference type="ARBA" id="ARBA00004123"/>
    </source>
</evidence>
<evidence type="ECO:0000256" key="3">
    <source>
        <dbReference type="ARBA" id="ARBA00023015"/>
    </source>
</evidence>
<dbReference type="Pfam" id="PF16002">
    <property type="entry name" value="Headcase"/>
    <property type="match status" value="2"/>
</dbReference>
<organism evidence="12 13">
    <name type="scientific">Schistosoma japonicum</name>
    <name type="common">Blood fluke</name>
    <dbReference type="NCBI Taxonomy" id="6182"/>
    <lineage>
        <taxon>Eukaryota</taxon>
        <taxon>Metazoa</taxon>
        <taxon>Spiralia</taxon>
        <taxon>Lophotrochozoa</taxon>
        <taxon>Platyhelminthes</taxon>
        <taxon>Trematoda</taxon>
        <taxon>Digenea</taxon>
        <taxon>Strigeidida</taxon>
        <taxon>Schistosomatoidea</taxon>
        <taxon>Schistosomatidae</taxon>
        <taxon>Schistosoma</taxon>
    </lineage>
</organism>
<feature type="domain" description="Headcase middle" evidence="10">
    <location>
        <begin position="517"/>
        <end position="587"/>
    </location>
</feature>
<comment type="subcellular location">
    <subcellularLocation>
        <location evidence="1">Nucleus</location>
    </subcellularLocation>
</comment>
<dbReference type="Proteomes" id="UP000311919">
    <property type="component" value="Unassembled WGS sequence"/>
</dbReference>
<keyword evidence="12" id="KW-0489">Methyltransferase</keyword>
<keyword evidence="12" id="KW-0808">Transferase</keyword>
<keyword evidence="5" id="KW-0539">Nucleus</keyword>
<feature type="region of interest" description="Disordered" evidence="8">
    <location>
        <begin position="945"/>
        <end position="978"/>
    </location>
</feature>
<evidence type="ECO:0000259" key="9">
    <source>
        <dbReference type="Pfam" id="PF05499"/>
    </source>
</evidence>
<reference evidence="12 13" key="1">
    <citation type="submission" date="2019-03" db="EMBL/GenBank/DDBJ databases">
        <title>An improved genome assembly of the fluke Schistosoma japonicum.</title>
        <authorList>
            <person name="Hu W."/>
            <person name="Luo F."/>
            <person name="Yin M."/>
            <person name="Mo X."/>
            <person name="Sun C."/>
            <person name="Wu Q."/>
            <person name="Zhu B."/>
            <person name="Xiang M."/>
            <person name="Wang J."/>
            <person name="Wang Y."/>
            <person name="Zhang T."/>
            <person name="Xu B."/>
            <person name="Zheng H."/>
            <person name="Feng Z."/>
        </authorList>
    </citation>
    <scope>NUCLEOTIDE SEQUENCE [LARGE SCALE GENOMIC DNA]</scope>
    <source>
        <strain evidence="12">HuSjv2</strain>
        <tissue evidence="12">Worms</tissue>
    </source>
</reference>
<evidence type="ECO:0000259" key="10">
    <source>
        <dbReference type="Pfam" id="PF16002"/>
    </source>
</evidence>